<dbReference type="InterPro" id="IPR009053">
    <property type="entry name" value="Prefoldin"/>
</dbReference>
<dbReference type="HOGENOM" id="CLU_1780973_0_0_1"/>
<dbReference type="OrthoDB" id="2015447at2759"/>
<dbReference type="Pfam" id="PF01920">
    <property type="entry name" value="Prefoldin_2"/>
    <property type="match status" value="1"/>
</dbReference>
<reference evidence="6" key="2">
    <citation type="submission" date="2012-11" db="EMBL/GenBank/DDBJ databases">
        <authorList>
            <person name="Kuo A."/>
            <person name="Curtis B.A."/>
            <person name="Tanifuji G."/>
            <person name="Burki F."/>
            <person name="Gruber A."/>
            <person name="Irimia M."/>
            <person name="Maruyama S."/>
            <person name="Arias M.C."/>
            <person name="Ball S.G."/>
            <person name="Gile G.H."/>
            <person name="Hirakawa Y."/>
            <person name="Hopkins J.F."/>
            <person name="Rensing S.A."/>
            <person name="Schmutz J."/>
            <person name="Symeonidi A."/>
            <person name="Elias M."/>
            <person name="Eveleigh R.J."/>
            <person name="Herman E.K."/>
            <person name="Klute M.J."/>
            <person name="Nakayama T."/>
            <person name="Obornik M."/>
            <person name="Reyes-Prieto A."/>
            <person name="Armbrust E.V."/>
            <person name="Aves S.J."/>
            <person name="Beiko R.G."/>
            <person name="Coutinho P."/>
            <person name="Dacks J.B."/>
            <person name="Durnford D.G."/>
            <person name="Fast N.M."/>
            <person name="Green B.R."/>
            <person name="Grisdale C."/>
            <person name="Hempe F."/>
            <person name="Henrissat B."/>
            <person name="Hoppner M.P."/>
            <person name="Ishida K.-I."/>
            <person name="Kim E."/>
            <person name="Koreny L."/>
            <person name="Kroth P.G."/>
            <person name="Liu Y."/>
            <person name="Malik S.-B."/>
            <person name="Maier U.G."/>
            <person name="McRose D."/>
            <person name="Mock T."/>
            <person name="Neilson J.A."/>
            <person name="Onodera N.T."/>
            <person name="Poole A.M."/>
            <person name="Pritham E.J."/>
            <person name="Richards T.A."/>
            <person name="Rocap G."/>
            <person name="Roy S.W."/>
            <person name="Sarai C."/>
            <person name="Schaack S."/>
            <person name="Shirato S."/>
            <person name="Slamovits C.H."/>
            <person name="Spencer D.F."/>
            <person name="Suzuki S."/>
            <person name="Worden A.Z."/>
            <person name="Zauner S."/>
            <person name="Barry K."/>
            <person name="Bell C."/>
            <person name="Bharti A.K."/>
            <person name="Crow J.A."/>
            <person name="Grimwood J."/>
            <person name="Kramer R."/>
            <person name="Lindquist E."/>
            <person name="Lucas S."/>
            <person name="Salamov A."/>
            <person name="McFadden G.I."/>
            <person name="Lane C.E."/>
            <person name="Keeling P.J."/>
            <person name="Gray M.W."/>
            <person name="Grigoriev I.V."/>
            <person name="Archibald J.M."/>
        </authorList>
    </citation>
    <scope>NUCLEOTIDE SEQUENCE</scope>
    <source>
        <strain evidence="6">CCMP2712</strain>
    </source>
</reference>
<organism evidence="4">
    <name type="scientific">Guillardia theta (strain CCMP2712)</name>
    <name type="common">Cryptophyte</name>
    <dbReference type="NCBI Taxonomy" id="905079"/>
    <lineage>
        <taxon>Eukaryota</taxon>
        <taxon>Cryptophyceae</taxon>
        <taxon>Pyrenomonadales</taxon>
        <taxon>Geminigeraceae</taxon>
        <taxon>Guillardia</taxon>
    </lineage>
</organism>
<dbReference type="GO" id="GO:0005737">
    <property type="term" value="C:cytoplasm"/>
    <property type="evidence" value="ECO:0007669"/>
    <property type="project" value="TreeGrafter"/>
</dbReference>
<dbReference type="InterPro" id="IPR002777">
    <property type="entry name" value="PFD_beta-like"/>
</dbReference>
<evidence type="ECO:0000313" key="4">
    <source>
        <dbReference type="EMBL" id="EKX50068.1"/>
    </source>
</evidence>
<feature type="compositionally biased region" description="Basic and acidic residues" evidence="3">
    <location>
        <begin position="125"/>
        <end position="146"/>
    </location>
</feature>
<dbReference type="PANTHER" id="PTHR20903">
    <property type="entry name" value="PREFOLDIN SUBUNIT 1-RELATED"/>
    <property type="match status" value="1"/>
</dbReference>
<evidence type="ECO:0000313" key="6">
    <source>
        <dbReference type="Proteomes" id="UP000011087"/>
    </source>
</evidence>
<feature type="compositionally biased region" description="Low complexity" evidence="3">
    <location>
        <begin position="13"/>
        <end position="27"/>
    </location>
</feature>
<dbReference type="AlphaFoldDB" id="L1JPS1"/>
<dbReference type="EMBL" id="JH992980">
    <property type="protein sequence ID" value="EKX50068.1"/>
    <property type="molecule type" value="Genomic_DNA"/>
</dbReference>
<name>L1JPS1_GUITC</name>
<dbReference type="SUPFAM" id="SSF46579">
    <property type="entry name" value="Prefoldin"/>
    <property type="match status" value="1"/>
</dbReference>
<dbReference type="Proteomes" id="UP000011087">
    <property type="component" value="Unassembled WGS sequence"/>
</dbReference>
<evidence type="ECO:0000256" key="1">
    <source>
        <dbReference type="ARBA" id="ARBA00008045"/>
    </source>
</evidence>
<dbReference type="EnsemblProtists" id="EKX50068">
    <property type="protein sequence ID" value="EKX50068"/>
    <property type="gene ID" value="GUITHDRAFT_67530"/>
</dbReference>
<reference evidence="5" key="3">
    <citation type="submission" date="2016-03" db="UniProtKB">
        <authorList>
            <consortium name="EnsemblProtists"/>
        </authorList>
    </citation>
    <scope>IDENTIFICATION</scope>
</reference>
<feature type="region of interest" description="Disordered" evidence="3">
    <location>
        <begin position="1"/>
        <end position="27"/>
    </location>
</feature>
<evidence type="ECO:0000256" key="3">
    <source>
        <dbReference type="SAM" id="MobiDB-lite"/>
    </source>
</evidence>
<dbReference type="RefSeq" id="XP_005837048.1">
    <property type="nucleotide sequence ID" value="XM_005836991.1"/>
</dbReference>
<protein>
    <submittedName>
        <fullName evidence="4">Prefoldin protein, subunit 1</fullName>
    </submittedName>
</protein>
<accession>L1JPS1</accession>
<dbReference type="GeneID" id="17306545"/>
<keyword evidence="2" id="KW-0143">Chaperone</keyword>
<feature type="region of interest" description="Disordered" evidence="3">
    <location>
        <begin position="100"/>
        <end position="146"/>
    </location>
</feature>
<proteinExistence type="inferred from homology"/>
<dbReference type="PaxDb" id="55529-EKX50068"/>
<dbReference type="Gene3D" id="1.10.287.370">
    <property type="match status" value="1"/>
</dbReference>
<sequence length="146" mass="16289">MLTVNLSEDQREVLSPSSSTTESHVSPQAFESLQSTYNGHRNKHRSVLAQLGLVERERKRNTLTLNELEALPTNTNTYKAIGKMFLMEPCDKLKAELVSANQEGEQSAKKLSEQKAALENALSDSEQKIKDFLDTHGTKEGGEKQE</sequence>
<dbReference type="GO" id="GO:0044183">
    <property type="term" value="F:protein folding chaperone"/>
    <property type="evidence" value="ECO:0007669"/>
    <property type="project" value="TreeGrafter"/>
</dbReference>
<dbReference type="OMA" id="REMIQQK"/>
<gene>
    <name evidence="4" type="ORF">GUITHDRAFT_67530</name>
</gene>
<reference evidence="4 6" key="1">
    <citation type="journal article" date="2012" name="Nature">
        <title>Algal genomes reveal evolutionary mosaicism and the fate of nucleomorphs.</title>
        <authorList>
            <consortium name="DOE Joint Genome Institute"/>
            <person name="Curtis B.A."/>
            <person name="Tanifuji G."/>
            <person name="Burki F."/>
            <person name="Gruber A."/>
            <person name="Irimia M."/>
            <person name="Maruyama S."/>
            <person name="Arias M.C."/>
            <person name="Ball S.G."/>
            <person name="Gile G.H."/>
            <person name="Hirakawa Y."/>
            <person name="Hopkins J.F."/>
            <person name="Kuo A."/>
            <person name="Rensing S.A."/>
            <person name="Schmutz J."/>
            <person name="Symeonidi A."/>
            <person name="Elias M."/>
            <person name="Eveleigh R.J."/>
            <person name="Herman E.K."/>
            <person name="Klute M.J."/>
            <person name="Nakayama T."/>
            <person name="Obornik M."/>
            <person name="Reyes-Prieto A."/>
            <person name="Armbrust E.V."/>
            <person name="Aves S.J."/>
            <person name="Beiko R.G."/>
            <person name="Coutinho P."/>
            <person name="Dacks J.B."/>
            <person name="Durnford D.G."/>
            <person name="Fast N.M."/>
            <person name="Green B.R."/>
            <person name="Grisdale C.J."/>
            <person name="Hempel F."/>
            <person name="Henrissat B."/>
            <person name="Hoppner M.P."/>
            <person name="Ishida K."/>
            <person name="Kim E."/>
            <person name="Koreny L."/>
            <person name="Kroth P.G."/>
            <person name="Liu Y."/>
            <person name="Malik S.B."/>
            <person name="Maier U.G."/>
            <person name="McRose D."/>
            <person name="Mock T."/>
            <person name="Neilson J.A."/>
            <person name="Onodera N.T."/>
            <person name="Poole A.M."/>
            <person name="Pritham E.J."/>
            <person name="Richards T.A."/>
            <person name="Rocap G."/>
            <person name="Roy S.W."/>
            <person name="Sarai C."/>
            <person name="Schaack S."/>
            <person name="Shirato S."/>
            <person name="Slamovits C.H."/>
            <person name="Spencer D.F."/>
            <person name="Suzuki S."/>
            <person name="Worden A.Z."/>
            <person name="Zauner S."/>
            <person name="Barry K."/>
            <person name="Bell C."/>
            <person name="Bharti A.K."/>
            <person name="Crow J.A."/>
            <person name="Grimwood J."/>
            <person name="Kramer R."/>
            <person name="Lindquist E."/>
            <person name="Lucas S."/>
            <person name="Salamov A."/>
            <person name="McFadden G.I."/>
            <person name="Lane C.E."/>
            <person name="Keeling P.J."/>
            <person name="Gray M.W."/>
            <person name="Grigoriev I.V."/>
            <person name="Archibald J.M."/>
        </authorList>
    </citation>
    <scope>NUCLEOTIDE SEQUENCE</scope>
    <source>
        <strain evidence="4 6">CCMP2712</strain>
    </source>
</reference>
<dbReference type="STRING" id="905079.L1JPS1"/>
<comment type="similarity">
    <text evidence="1">Belongs to the prefoldin subunit beta family.</text>
</comment>
<dbReference type="PANTHER" id="PTHR20903:SF0">
    <property type="entry name" value="PREFOLDIN SUBUNIT 1"/>
    <property type="match status" value="1"/>
</dbReference>
<dbReference type="GO" id="GO:0016272">
    <property type="term" value="C:prefoldin complex"/>
    <property type="evidence" value="ECO:0007669"/>
    <property type="project" value="InterPro"/>
</dbReference>
<dbReference type="KEGG" id="gtt:GUITHDRAFT_67530"/>
<evidence type="ECO:0000313" key="5">
    <source>
        <dbReference type="EnsemblProtists" id="EKX50068"/>
    </source>
</evidence>
<dbReference type="GO" id="GO:0051082">
    <property type="term" value="F:unfolded protein binding"/>
    <property type="evidence" value="ECO:0007669"/>
    <property type="project" value="InterPro"/>
</dbReference>
<evidence type="ECO:0000256" key="2">
    <source>
        <dbReference type="ARBA" id="ARBA00023186"/>
    </source>
</evidence>
<keyword evidence="6" id="KW-1185">Reference proteome</keyword>